<evidence type="ECO:0000256" key="2">
    <source>
        <dbReference type="SAM" id="Phobius"/>
    </source>
</evidence>
<keyword evidence="2" id="KW-0472">Membrane</keyword>
<name>A0A3M8VCQ1_9ACTN</name>
<organism evidence="3 4">
    <name type="scientific">Streptomyces botrytidirepellens</name>
    <dbReference type="NCBI Taxonomy" id="2486417"/>
    <lineage>
        <taxon>Bacteria</taxon>
        <taxon>Bacillati</taxon>
        <taxon>Actinomycetota</taxon>
        <taxon>Actinomycetes</taxon>
        <taxon>Kitasatosporales</taxon>
        <taxon>Streptomycetaceae</taxon>
        <taxon>Streptomyces</taxon>
    </lineage>
</organism>
<feature type="transmembrane region" description="Helical" evidence="2">
    <location>
        <begin position="12"/>
        <end position="29"/>
    </location>
</feature>
<comment type="caution">
    <text evidence="3">The sequence shown here is derived from an EMBL/GenBank/DDBJ whole genome shotgun (WGS) entry which is preliminary data.</text>
</comment>
<keyword evidence="4" id="KW-1185">Reference proteome</keyword>
<feature type="transmembrane region" description="Helical" evidence="2">
    <location>
        <begin position="88"/>
        <end position="107"/>
    </location>
</feature>
<sequence length="137" mass="14683">MLMNIFADPTPWLLAALCLQAFILVVFTADEATRPRQKDPRPVRAVLRGRAPAQTKGRVKTFARLYALSAVFLAAATASSALRHAPWIWTVLYAAMTVLTVLGAYAWNTAPGEPAAASTTTDPDSKGEDTPSNTPPS</sequence>
<dbReference type="EMBL" id="RIBZ01000377">
    <property type="protein sequence ID" value="RNG15396.1"/>
    <property type="molecule type" value="Genomic_DNA"/>
</dbReference>
<feature type="transmembrane region" description="Helical" evidence="2">
    <location>
        <begin position="65"/>
        <end position="82"/>
    </location>
</feature>
<evidence type="ECO:0000256" key="1">
    <source>
        <dbReference type="SAM" id="MobiDB-lite"/>
    </source>
</evidence>
<feature type="region of interest" description="Disordered" evidence="1">
    <location>
        <begin position="113"/>
        <end position="137"/>
    </location>
</feature>
<gene>
    <name evidence="3" type="ORF">EEJ42_31050</name>
</gene>
<keyword evidence="2" id="KW-1133">Transmembrane helix</keyword>
<protein>
    <submittedName>
        <fullName evidence="3">Uncharacterized protein</fullName>
    </submittedName>
</protein>
<dbReference type="AlphaFoldDB" id="A0A3M8VCQ1"/>
<proteinExistence type="predicted"/>
<dbReference type="Proteomes" id="UP000275401">
    <property type="component" value="Unassembled WGS sequence"/>
</dbReference>
<keyword evidence="2" id="KW-0812">Transmembrane</keyword>
<evidence type="ECO:0000313" key="4">
    <source>
        <dbReference type="Proteomes" id="UP000275401"/>
    </source>
</evidence>
<evidence type="ECO:0000313" key="3">
    <source>
        <dbReference type="EMBL" id="RNG15396.1"/>
    </source>
</evidence>
<reference evidence="3 4" key="1">
    <citation type="submission" date="2018-11" db="EMBL/GenBank/DDBJ databases">
        <title>The Potential of Streptomyces as Biocontrol Agents against the Tomato grey mould, Botrytis cinerea (Gray mold) Frontiers in Microbiology.</title>
        <authorList>
            <person name="Li D."/>
        </authorList>
    </citation>
    <scope>NUCLEOTIDE SEQUENCE [LARGE SCALE GENOMIC DNA]</scope>
    <source>
        <strain evidence="3 4">NEAU-LD23</strain>
    </source>
</reference>
<accession>A0A3M8VCQ1</accession>